<evidence type="ECO:0008006" key="4">
    <source>
        <dbReference type="Google" id="ProtNLM"/>
    </source>
</evidence>
<dbReference type="InterPro" id="IPR043143">
    <property type="entry name" value="Mal/L-sulf/L-lact_DH-like_NADP"/>
</dbReference>
<dbReference type="EMBL" id="UINC01165839">
    <property type="protein sequence ID" value="SVD67455.1"/>
    <property type="molecule type" value="Genomic_DNA"/>
</dbReference>
<gene>
    <name evidence="3" type="ORF">METZ01_LOCUS420309</name>
</gene>
<evidence type="ECO:0000256" key="1">
    <source>
        <dbReference type="ARBA" id="ARBA00006056"/>
    </source>
</evidence>
<dbReference type="InterPro" id="IPR036111">
    <property type="entry name" value="Mal/L-sulfo/L-lacto_DH-like_sf"/>
</dbReference>
<dbReference type="AlphaFoldDB" id="A0A382XA45"/>
<dbReference type="InterPro" id="IPR043144">
    <property type="entry name" value="Mal/L-sulf/L-lact_DH-like_ah"/>
</dbReference>
<keyword evidence="2" id="KW-0560">Oxidoreductase</keyword>
<dbReference type="Gene3D" id="1.10.1530.10">
    <property type="match status" value="1"/>
</dbReference>
<dbReference type="PANTHER" id="PTHR11091">
    <property type="entry name" value="OXIDOREDUCTASE-RELATED"/>
    <property type="match status" value="1"/>
</dbReference>
<name>A0A382XA45_9ZZZZ</name>
<proteinExistence type="inferred from homology"/>
<accession>A0A382XA45</accession>
<comment type="similarity">
    <text evidence="1">Belongs to the LDH2/MDH2 oxidoreductase family.</text>
</comment>
<evidence type="ECO:0000313" key="3">
    <source>
        <dbReference type="EMBL" id="SVD67455.1"/>
    </source>
</evidence>
<dbReference type="GO" id="GO:0016491">
    <property type="term" value="F:oxidoreductase activity"/>
    <property type="evidence" value="ECO:0007669"/>
    <property type="project" value="UniProtKB-KW"/>
</dbReference>
<organism evidence="3">
    <name type="scientific">marine metagenome</name>
    <dbReference type="NCBI Taxonomy" id="408172"/>
    <lineage>
        <taxon>unclassified sequences</taxon>
        <taxon>metagenomes</taxon>
        <taxon>ecological metagenomes</taxon>
    </lineage>
</organism>
<dbReference type="Pfam" id="PF02615">
    <property type="entry name" value="Ldh_2"/>
    <property type="match status" value="1"/>
</dbReference>
<dbReference type="Gene3D" id="3.30.1370.60">
    <property type="entry name" value="Hypothetical oxidoreductase yiak, domain 2"/>
    <property type="match status" value="1"/>
</dbReference>
<dbReference type="InterPro" id="IPR003767">
    <property type="entry name" value="Malate/L-lactate_DH-like"/>
</dbReference>
<evidence type="ECO:0000256" key="2">
    <source>
        <dbReference type="ARBA" id="ARBA00023002"/>
    </source>
</evidence>
<reference evidence="3" key="1">
    <citation type="submission" date="2018-05" db="EMBL/GenBank/DDBJ databases">
        <authorList>
            <person name="Lanie J.A."/>
            <person name="Ng W.-L."/>
            <person name="Kazmierczak K.M."/>
            <person name="Andrzejewski T.M."/>
            <person name="Davidsen T.M."/>
            <person name="Wayne K.J."/>
            <person name="Tettelin H."/>
            <person name="Glass J.I."/>
            <person name="Rusch D."/>
            <person name="Podicherti R."/>
            <person name="Tsui H.-C.T."/>
            <person name="Winkler M.E."/>
        </authorList>
    </citation>
    <scope>NUCLEOTIDE SEQUENCE</scope>
</reference>
<protein>
    <recommendedName>
        <fullName evidence="4">Malate/L-lactate dehydrogenase subfamily protein</fullName>
    </recommendedName>
</protein>
<sequence>MNFNRRNYPPTHGIRVPAEEMKQLVVNLFTKVSMSAENARVMADLLVQTDLHCVFSHGTKQIADYIGMIRDGRVNPQPKIEVVSESKSALVIDGDGGMGHLPCYFGTHQVISKAKDNGCATLTTHNHYHFGAAGKYTRIALAHDCISIAISSHRISFGREDLVSGSTPGSPISIAIPSGDQPPLVLDMGGVLSYNLTLFEQYPSAIFKSMGLGAV</sequence>
<dbReference type="PANTHER" id="PTHR11091:SF0">
    <property type="entry name" value="MALATE DEHYDROGENASE"/>
    <property type="match status" value="1"/>
</dbReference>
<dbReference type="SUPFAM" id="SSF89733">
    <property type="entry name" value="L-sulfolactate dehydrogenase-like"/>
    <property type="match status" value="1"/>
</dbReference>
<feature type="non-terminal residue" evidence="3">
    <location>
        <position position="215"/>
    </location>
</feature>